<dbReference type="EMBL" id="MU274923">
    <property type="protein sequence ID" value="KAI0086556.1"/>
    <property type="molecule type" value="Genomic_DNA"/>
</dbReference>
<comment type="caution">
    <text evidence="1">The sequence shown here is derived from an EMBL/GenBank/DDBJ whole genome shotgun (WGS) entry which is preliminary data.</text>
</comment>
<name>A0ACB8TX35_9APHY</name>
<dbReference type="Proteomes" id="UP001055072">
    <property type="component" value="Unassembled WGS sequence"/>
</dbReference>
<sequence length="582" mass="65696">MPPTSMPAPSNPAPDTARSRQAINGRSSRKSRQLRKLKSQNQSPLQPTCTFNVGNLLPELLDQIFNEVEDDQHTHFQSHPIQDDYLSIQSARTEKGTVLKDGQLVCRPKSALLPFLRVCKGWKPIAERRLYQSIAIGTTHHRSRKSAVPLLSRTLKGNPYLAGLVRQLRMLENSSQKSPDQYLAHAAIVSACTQLSHLTLLGFATSKKVLNVLRTSIIGLTSLRTLVLVQHIEWAAFDKTHFGLCSTADILQWMSRWRDIQHVVVLANAKLPPSWKNGQSSDLCLATNKQRRNHGLRKSAAASNGGSSSEASSSSQQLLSFPRLRTFSFYQPSISESALQTLKTAAPSLTTLRIDFASIPMHILCECLATWAPTLHTLLLRHAADTAFDSQIENALGQLMNLRYLHTTANLVPPQILHHLLALEDLQYLVREVTHFDMLVEVVPAQLPNLRQFVLYCLCHEAMTSDRLRILEDLEHTCQAHGILFDCKLDWEAMLAALEQDDEFDDDWSLDFEHYADYEEHYGSNSDWDDGFSYWDDGWGQSHITFEVGGQLMHTAYHWDDDYHDESDVASLVGQIRRSMLN</sequence>
<gene>
    <name evidence="1" type="ORF">BDY19DRAFT_995846</name>
</gene>
<reference evidence="1" key="1">
    <citation type="journal article" date="2021" name="Environ. Microbiol.">
        <title>Gene family expansions and transcriptome signatures uncover fungal adaptations to wood decay.</title>
        <authorList>
            <person name="Hage H."/>
            <person name="Miyauchi S."/>
            <person name="Viragh M."/>
            <person name="Drula E."/>
            <person name="Min B."/>
            <person name="Chaduli D."/>
            <person name="Navarro D."/>
            <person name="Favel A."/>
            <person name="Norest M."/>
            <person name="Lesage-Meessen L."/>
            <person name="Balint B."/>
            <person name="Merenyi Z."/>
            <person name="de Eugenio L."/>
            <person name="Morin E."/>
            <person name="Martinez A.T."/>
            <person name="Baldrian P."/>
            <person name="Stursova M."/>
            <person name="Martinez M.J."/>
            <person name="Novotny C."/>
            <person name="Magnuson J.K."/>
            <person name="Spatafora J.W."/>
            <person name="Maurice S."/>
            <person name="Pangilinan J."/>
            <person name="Andreopoulos W."/>
            <person name="LaButti K."/>
            <person name="Hundley H."/>
            <person name="Na H."/>
            <person name="Kuo A."/>
            <person name="Barry K."/>
            <person name="Lipzen A."/>
            <person name="Henrissat B."/>
            <person name="Riley R."/>
            <person name="Ahrendt S."/>
            <person name="Nagy L.G."/>
            <person name="Grigoriev I.V."/>
            <person name="Martin F."/>
            <person name="Rosso M.N."/>
        </authorList>
    </citation>
    <scope>NUCLEOTIDE SEQUENCE</scope>
    <source>
        <strain evidence="1">CBS 384.51</strain>
    </source>
</reference>
<proteinExistence type="predicted"/>
<protein>
    <submittedName>
        <fullName evidence="1">Uncharacterized protein</fullName>
    </submittedName>
</protein>
<evidence type="ECO:0000313" key="1">
    <source>
        <dbReference type="EMBL" id="KAI0086556.1"/>
    </source>
</evidence>
<accession>A0ACB8TX35</accession>
<evidence type="ECO:0000313" key="2">
    <source>
        <dbReference type="Proteomes" id="UP001055072"/>
    </source>
</evidence>
<keyword evidence="2" id="KW-1185">Reference proteome</keyword>
<organism evidence="1 2">
    <name type="scientific">Irpex rosettiformis</name>
    <dbReference type="NCBI Taxonomy" id="378272"/>
    <lineage>
        <taxon>Eukaryota</taxon>
        <taxon>Fungi</taxon>
        <taxon>Dikarya</taxon>
        <taxon>Basidiomycota</taxon>
        <taxon>Agaricomycotina</taxon>
        <taxon>Agaricomycetes</taxon>
        <taxon>Polyporales</taxon>
        <taxon>Irpicaceae</taxon>
        <taxon>Irpex</taxon>
    </lineage>
</organism>